<keyword evidence="6" id="KW-0378">Hydrolase</keyword>
<accession>A0A914I9T4</accession>
<evidence type="ECO:0000313" key="10">
    <source>
        <dbReference type="WBParaSite" id="Gr19_v10_g882.t1"/>
    </source>
</evidence>
<dbReference type="GO" id="GO:0046872">
    <property type="term" value="F:metal ion binding"/>
    <property type="evidence" value="ECO:0007669"/>
    <property type="project" value="UniProtKB-KW"/>
</dbReference>
<sequence>MDDALDKVFNHLLVMLENRGPGDSGYPLRDWWMVPYLNLKSEAQMRFNMSQSRARVKVEQTFGQLKRRFFANAIGYRMDLNNIPNCIIASCVLHNIAKQLNLPEITEEEQPITDDQPDPDIAVENLADEQIDATNIVVTWVAGLHAIADC</sequence>
<proteinExistence type="inferred from homology"/>
<comment type="similarity">
    <text evidence="3">Belongs to the HARBI1 family.</text>
</comment>
<dbReference type="GO" id="GO:0004518">
    <property type="term" value="F:nuclease activity"/>
    <property type="evidence" value="ECO:0007669"/>
    <property type="project" value="UniProtKB-KW"/>
</dbReference>
<dbReference type="GO" id="GO:0016787">
    <property type="term" value="F:hydrolase activity"/>
    <property type="evidence" value="ECO:0007669"/>
    <property type="project" value="UniProtKB-KW"/>
</dbReference>
<dbReference type="InterPro" id="IPR027806">
    <property type="entry name" value="HARBI1_dom"/>
</dbReference>
<dbReference type="GO" id="GO:0005634">
    <property type="term" value="C:nucleus"/>
    <property type="evidence" value="ECO:0007669"/>
    <property type="project" value="UniProtKB-SubCell"/>
</dbReference>
<keyword evidence="9" id="KW-1185">Reference proteome</keyword>
<keyword evidence="5" id="KW-0479">Metal-binding</keyword>
<protein>
    <submittedName>
        <fullName evidence="10">DDE Tnp4 domain-containing protein</fullName>
    </submittedName>
</protein>
<evidence type="ECO:0000256" key="4">
    <source>
        <dbReference type="ARBA" id="ARBA00022722"/>
    </source>
</evidence>
<evidence type="ECO:0000259" key="8">
    <source>
        <dbReference type="Pfam" id="PF13359"/>
    </source>
</evidence>
<evidence type="ECO:0000256" key="3">
    <source>
        <dbReference type="ARBA" id="ARBA00006958"/>
    </source>
</evidence>
<dbReference type="WBParaSite" id="Gr19_v10_g882.t1">
    <property type="protein sequence ID" value="Gr19_v10_g882.t1"/>
    <property type="gene ID" value="Gr19_v10_g882"/>
</dbReference>
<organism evidence="9 10">
    <name type="scientific">Globodera rostochiensis</name>
    <name type="common">Golden nematode worm</name>
    <name type="synonym">Heterodera rostochiensis</name>
    <dbReference type="NCBI Taxonomy" id="31243"/>
    <lineage>
        <taxon>Eukaryota</taxon>
        <taxon>Metazoa</taxon>
        <taxon>Ecdysozoa</taxon>
        <taxon>Nematoda</taxon>
        <taxon>Chromadorea</taxon>
        <taxon>Rhabditida</taxon>
        <taxon>Tylenchina</taxon>
        <taxon>Tylenchomorpha</taxon>
        <taxon>Tylenchoidea</taxon>
        <taxon>Heteroderidae</taxon>
        <taxon>Heteroderinae</taxon>
        <taxon>Globodera</taxon>
    </lineage>
</organism>
<keyword evidence="7" id="KW-0539">Nucleus</keyword>
<comment type="cofactor">
    <cofactor evidence="1">
        <name>a divalent metal cation</name>
        <dbReference type="ChEBI" id="CHEBI:60240"/>
    </cofactor>
</comment>
<evidence type="ECO:0000256" key="6">
    <source>
        <dbReference type="ARBA" id="ARBA00022801"/>
    </source>
</evidence>
<dbReference type="PANTHER" id="PTHR22930">
    <property type="match status" value="1"/>
</dbReference>
<dbReference type="InterPro" id="IPR045249">
    <property type="entry name" value="HARBI1-like"/>
</dbReference>
<dbReference type="Proteomes" id="UP000887572">
    <property type="component" value="Unplaced"/>
</dbReference>
<dbReference type="AlphaFoldDB" id="A0A914I9T4"/>
<keyword evidence="4" id="KW-0540">Nuclease</keyword>
<comment type="subcellular location">
    <subcellularLocation>
        <location evidence="2">Nucleus</location>
    </subcellularLocation>
</comment>
<evidence type="ECO:0000256" key="2">
    <source>
        <dbReference type="ARBA" id="ARBA00004123"/>
    </source>
</evidence>
<feature type="domain" description="DDE Tnp4" evidence="8">
    <location>
        <begin position="22"/>
        <end position="95"/>
    </location>
</feature>
<reference evidence="10" key="1">
    <citation type="submission" date="2022-11" db="UniProtKB">
        <authorList>
            <consortium name="WormBaseParasite"/>
        </authorList>
    </citation>
    <scope>IDENTIFICATION</scope>
</reference>
<dbReference type="Pfam" id="PF13359">
    <property type="entry name" value="DDE_Tnp_4"/>
    <property type="match status" value="1"/>
</dbReference>
<evidence type="ECO:0000256" key="5">
    <source>
        <dbReference type="ARBA" id="ARBA00022723"/>
    </source>
</evidence>
<dbReference type="PANTHER" id="PTHR22930:SF85">
    <property type="entry name" value="GH03217P-RELATED"/>
    <property type="match status" value="1"/>
</dbReference>
<evidence type="ECO:0000256" key="7">
    <source>
        <dbReference type="ARBA" id="ARBA00023242"/>
    </source>
</evidence>
<evidence type="ECO:0000313" key="9">
    <source>
        <dbReference type="Proteomes" id="UP000887572"/>
    </source>
</evidence>
<evidence type="ECO:0000256" key="1">
    <source>
        <dbReference type="ARBA" id="ARBA00001968"/>
    </source>
</evidence>
<name>A0A914I9T4_GLORO</name>